<keyword evidence="3" id="KW-0378">Hydrolase</keyword>
<keyword evidence="3" id="KW-0540">Nuclease</keyword>
<dbReference type="CDD" id="cd10449">
    <property type="entry name" value="GIY-YIG_SLX1_like"/>
    <property type="match status" value="1"/>
</dbReference>
<comment type="similarity">
    <text evidence="1">Belongs to the UPF0213 family.</text>
</comment>
<evidence type="ECO:0000313" key="3">
    <source>
        <dbReference type="EMBL" id="TSC93172.1"/>
    </source>
</evidence>
<evidence type="ECO:0000259" key="2">
    <source>
        <dbReference type="PROSITE" id="PS50164"/>
    </source>
</evidence>
<dbReference type="EMBL" id="VMGK01000005">
    <property type="protein sequence ID" value="TSC93172.1"/>
    <property type="molecule type" value="Genomic_DNA"/>
</dbReference>
<organism evidence="3 4">
    <name type="scientific">Candidatus Berkelbacteria bacterium Licking1014_7</name>
    <dbReference type="NCBI Taxonomy" id="2017147"/>
    <lineage>
        <taxon>Bacteria</taxon>
        <taxon>Candidatus Berkelbacteria</taxon>
    </lineage>
</organism>
<comment type="caution">
    <text evidence="3">The sequence shown here is derived from an EMBL/GenBank/DDBJ whole genome shotgun (WGS) entry which is preliminary data.</text>
</comment>
<dbReference type="InterPro" id="IPR050190">
    <property type="entry name" value="UPF0213_domain"/>
</dbReference>
<dbReference type="InterPro" id="IPR035901">
    <property type="entry name" value="GIY-YIG_endonuc_sf"/>
</dbReference>
<evidence type="ECO:0000313" key="4">
    <source>
        <dbReference type="Proteomes" id="UP000315689"/>
    </source>
</evidence>
<dbReference type="Pfam" id="PF01541">
    <property type="entry name" value="GIY-YIG"/>
    <property type="match status" value="1"/>
</dbReference>
<dbReference type="PROSITE" id="PS50164">
    <property type="entry name" value="GIY_YIG"/>
    <property type="match status" value="1"/>
</dbReference>
<dbReference type="InterPro" id="IPR000305">
    <property type="entry name" value="GIY-YIG_endonuc"/>
</dbReference>
<evidence type="ECO:0000256" key="1">
    <source>
        <dbReference type="ARBA" id="ARBA00007435"/>
    </source>
</evidence>
<reference evidence="3 4" key="1">
    <citation type="submission" date="2017-07" db="EMBL/GenBank/DDBJ databases">
        <title>Mechanisms for carbon and nitrogen cycling indicate functional differentiation within the Candidate Phyla Radiation.</title>
        <authorList>
            <person name="Danczak R.E."/>
            <person name="Johnston M.D."/>
            <person name="Kenah C."/>
            <person name="Slattery M."/>
            <person name="Wrighton K.C."/>
            <person name="Wilkins M.J."/>
        </authorList>
    </citation>
    <scope>NUCLEOTIDE SEQUENCE [LARGE SCALE GENOMIC DNA]</scope>
    <source>
        <strain evidence="3">Licking1014_7</strain>
    </source>
</reference>
<feature type="domain" description="GIY-YIG" evidence="2">
    <location>
        <begin position="2"/>
        <end position="77"/>
    </location>
</feature>
<dbReference type="SUPFAM" id="SSF82771">
    <property type="entry name" value="GIY-YIG endonuclease"/>
    <property type="match status" value="1"/>
</dbReference>
<gene>
    <name evidence="3" type="ORF">CEN89_182</name>
</gene>
<dbReference type="PANTHER" id="PTHR34477:SF1">
    <property type="entry name" value="UPF0213 PROTEIN YHBQ"/>
    <property type="match status" value="1"/>
</dbReference>
<dbReference type="PANTHER" id="PTHR34477">
    <property type="entry name" value="UPF0213 PROTEIN YHBQ"/>
    <property type="match status" value="1"/>
</dbReference>
<dbReference type="Proteomes" id="UP000315689">
    <property type="component" value="Unassembled WGS sequence"/>
</dbReference>
<name>A0A554LJY2_9BACT</name>
<protein>
    <submittedName>
        <fullName evidence="3">Putative endonuclease</fullName>
    </submittedName>
</protein>
<accession>A0A554LJY2</accession>
<dbReference type="Gene3D" id="3.40.1440.10">
    <property type="entry name" value="GIY-YIG endonuclease"/>
    <property type="match status" value="1"/>
</dbReference>
<proteinExistence type="inferred from homology"/>
<dbReference type="GO" id="GO:0004519">
    <property type="term" value="F:endonuclease activity"/>
    <property type="evidence" value="ECO:0007669"/>
    <property type="project" value="UniProtKB-KW"/>
</dbReference>
<dbReference type="AlphaFoldDB" id="A0A554LJY2"/>
<sequence>MKFYYTYILKSIKDNKLYTGSTKNLQERFEQHCKGKVFSTKHRRPLELIYYEACLNENDARRRERVFKSYRGKMFIKRRLKSYFTG</sequence>
<keyword evidence="3" id="KW-0255">Endonuclease</keyword>